<dbReference type="GeneID" id="8101227"/>
<proteinExistence type="predicted"/>
<reference evidence="3" key="1">
    <citation type="journal article" date="2015" name="Genome Announc.">
        <title>Genome sequence of the AIDS-associated pathogen Penicillium marneffei (ATCC18224) and its near taxonomic relative Talaromyces stipitatus (ATCC10500).</title>
        <authorList>
            <person name="Nierman W.C."/>
            <person name="Fedorova-Abrams N.D."/>
            <person name="Andrianopoulos A."/>
        </authorList>
    </citation>
    <scope>NUCLEOTIDE SEQUENCE [LARGE SCALE GENOMIC DNA]</scope>
    <source>
        <strain evidence="3">ATCC 10500 / CBS 375.48 / QM 6759 / NRRL 1006</strain>
    </source>
</reference>
<protein>
    <submittedName>
        <fullName evidence="2">Uncharacterized protein</fullName>
    </submittedName>
</protein>
<gene>
    <name evidence="2" type="ORF">TSTA_069460</name>
</gene>
<feature type="compositionally biased region" description="Acidic residues" evidence="1">
    <location>
        <begin position="31"/>
        <end position="52"/>
    </location>
</feature>
<evidence type="ECO:0000313" key="3">
    <source>
        <dbReference type="Proteomes" id="UP000001745"/>
    </source>
</evidence>
<evidence type="ECO:0000256" key="1">
    <source>
        <dbReference type="SAM" id="MobiDB-lite"/>
    </source>
</evidence>
<dbReference type="VEuPathDB" id="FungiDB:TSTA_069460"/>
<evidence type="ECO:0000313" key="2">
    <source>
        <dbReference type="EMBL" id="EED23526.1"/>
    </source>
</evidence>
<accession>B8LT18</accession>
<dbReference type="InParanoid" id="B8LT18"/>
<dbReference type="RefSeq" id="XP_002340913.1">
    <property type="nucleotide sequence ID" value="XM_002340872.1"/>
</dbReference>
<dbReference type="EMBL" id="EQ962652">
    <property type="protein sequence ID" value="EED23526.1"/>
    <property type="molecule type" value="Genomic_DNA"/>
</dbReference>
<sequence length="145" mass="16524">MEDIRHIQPSSKGKLKQKYNRCLGKRKEVFLDPDYEEKEGEEEEPPYEEGSEADPTLLKHKEGAAHHAQSLDSSEVGDLVPESSDWRGLELDDINDDALLRWKHEAISEDRTIESNWDKKRLAVVLHQLSRPSLGQQKDPILAAG</sequence>
<name>B8LT18_TALSN</name>
<dbReference type="AlphaFoldDB" id="B8LT18"/>
<organism evidence="2 3">
    <name type="scientific">Talaromyces stipitatus (strain ATCC 10500 / CBS 375.48 / QM 6759 / NRRL 1006)</name>
    <name type="common">Penicillium stipitatum</name>
    <dbReference type="NCBI Taxonomy" id="441959"/>
    <lineage>
        <taxon>Eukaryota</taxon>
        <taxon>Fungi</taxon>
        <taxon>Dikarya</taxon>
        <taxon>Ascomycota</taxon>
        <taxon>Pezizomycotina</taxon>
        <taxon>Eurotiomycetes</taxon>
        <taxon>Eurotiomycetidae</taxon>
        <taxon>Eurotiales</taxon>
        <taxon>Trichocomaceae</taxon>
        <taxon>Talaromyces</taxon>
        <taxon>Talaromyces sect. Talaromyces</taxon>
    </lineage>
</organism>
<feature type="region of interest" description="Disordered" evidence="1">
    <location>
        <begin position="30"/>
        <end position="80"/>
    </location>
</feature>
<keyword evidence="3" id="KW-1185">Reference proteome</keyword>
<dbReference type="HOGENOM" id="CLU_1788103_0_0_1"/>
<dbReference type="Proteomes" id="UP000001745">
    <property type="component" value="Unassembled WGS sequence"/>
</dbReference>